<feature type="region of interest" description="Disordered" evidence="1">
    <location>
        <begin position="169"/>
        <end position="196"/>
    </location>
</feature>
<evidence type="ECO:0000256" key="1">
    <source>
        <dbReference type="SAM" id="MobiDB-lite"/>
    </source>
</evidence>
<gene>
    <name evidence="2" type="ORF">EYF80_013421</name>
</gene>
<dbReference type="Proteomes" id="UP000314294">
    <property type="component" value="Unassembled WGS sequence"/>
</dbReference>
<comment type="caution">
    <text evidence="2">The sequence shown here is derived from an EMBL/GenBank/DDBJ whole genome shotgun (WGS) entry which is preliminary data.</text>
</comment>
<name>A0A4Z2IGC0_9TELE</name>
<reference evidence="2 3" key="1">
    <citation type="submission" date="2019-03" db="EMBL/GenBank/DDBJ databases">
        <title>First draft genome of Liparis tanakae, snailfish: a comprehensive survey of snailfish specific genes.</title>
        <authorList>
            <person name="Kim W."/>
            <person name="Song I."/>
            <person name="Jeong J.-H."/>
            <person name="Kim D."/>
            <person name="Kim S."/>
            <person name="Ryu S."/>
            <person name="Song J.Y."/>
            <person name="Lee S.K."/>
        </authorList>
    </citation>
    <scope>NUCLEOTIDE SEQUENCE [LARGE SCALE GENOMIC DNA]</scope>
    <source>
        <tissue evidence="2">Muscle</tissue>
    </source>
</reference>
<feature type="compositionally biased region" description="Basic and acidic residues" evidence="1">
    <location>
        <begin position="178"/>
        <end position="196"/>
    </location>
</feature>
<proteinExistence type="predicted"/>
<keyword evidence="3" id="KW-1185">Reference proteome</keyword>
<evidence type="ECO:0000313" key="3">
    <source>
        <dbReference type="Proteomes" id="UP000314294"/>
    </source>
</evidence>
<sequence>MPVREHWMLWDSPVGDFTGVPLKAQLQFDTETGTVSENPIRTFVSGMPLCPVASKNDGVQPLDLKLNLERSLLFSFLHVDYSQHTHIRVTTPSVVVWSRPTQVVGSRAGVRCTAAKVEDKECIRERERKSGHSWHQECALLCTECIHGTESSFGGHYQEHEWNPADVAAAAAAAAEKGNVERRDTHEEAGRERVIH</sequence>
<organism evidence="2 3">
    <name type="scientific">Liparis tanakae</name>
    <name type="common">Tanaka's snailfish</name>
    <dbReference type="NCBI Taxonomy" id="230148"/>
    <lineage>
        <taxon>Eukaryota</taxon>
        <taxon>Metazoa</taxon>
        <taxon>Chordata</taxon>
        <taxon>Craniata</taxon>
        <taxon>Vertebrata</taxon>
        <taxon>Euteleostomi</taxon>
        <taxon>Actinopterygii</taxon>
        <taxon>Neopterygii</taxon>
        <taxon>Teleostei</taxon>
        <taxon>Neoteleostei</taxon>
        <taxon>Acanthomorphata</taxon>
        <taxon>Eupercaria</taxon>
        <taxon>Perciformes</taxon>
        <taxon>Cottioidei</taxon>
        <taxon>Cottales</taxon>
        <taxon>Liparidae</taxon>
        <taxon>Liparis</taxon>
    </lineage>
</organism>
<evidence type="ECO:0000313" key="2">
    <source>
        <dbReference type="EMBL" id="TNN76342.1"/>
    </source>
</evidence>
<protein>
    <submittedName>
        <fullName evidence="2">Uncharacterized protein</fullName>
    </submittedName>
</protein>
<dbReference type="AlphaFoldDB" id="A0A4Z2IGC0"/>
<dbReference type="EMBL" id="SRLO01000094">
    <property type="protein sequence ID" value="TNN76342.1"/>
    <property type="molecule type" value="Genomic_DNA"/>
</dbReference>
<accession>A0A4Z2IGC0</accession>